<dbReference type="InterPro" id="IPR051924">
    <property type="entry name" value="GST_Kappa/NadH"/>
</dbReference>
<proteinExistence type="predicted"/>
<sequence length="445" mass="49587">MSRLQRLLQPRLSAALTSTRLRDLRRTGLEAWRRLGRYPHQLTVWLRVDDPYAYLLLQALPTLEADFGVRIGLRVLGDGGADTTPEPERLQQFACDDATRLARWHGLDAPPQWQASAQAIAQAQRQLLDLAATETSVMEPARDILRALWQPTDAAPSPNAIVPSLDAHAAQLKANNDAQRQLGHYASAMLHYAGEWYWGLDRLDHLTRRLSNLQLGTSSAQWSTHLDGHFLVGEPERLADLRALDTTLDVYFSYRSPYSYLALARVRALAEHYGLALRFKPVLPMVMRGLPVPTIKRLYILLDSKREADVLELPFGRICDPVGLGVEHCLAVTQTLASPAQAMDFAESACAAIWHEGRDLSQLPEIYACALRAGITADVVDAALANAHWRAAIEANREDLFAQNLWGVPSFVLHLNGQRLCHTWGQDRLWVLEDALNDALATTGV</sequence>
<evidence type="ECO:0000313" key="2">
    <source>
        <dbReference type="EMBL" id="REH40413.1"/>
    </source>
</evidence>
<evidence type="ECO:0000313" key="3">
    <source>
        <dbReference type="Proteomes" id="UP000256774"/>
    </source>
</evidence>
<keyword evidence="2" id="KW-0413">Isomerase</keyword>
<dbReference type="Pfam" id="PF01323">
    <property type="entry name" value="DSBA"/>
    <property type="match status" value="1"/>
</dbReference>
<dbReference type="OrthoDB" id="5244108at2"/>
<organism evidence="2 3">
    <name type="scientific">Paraperlucidibaca baekdonensis</name>
    <dbReference type="NCBI Taxonomy" id="748120"/>
    <lineage>
        <taxon>Bacteria</taxon>
        <taxon>Pseudomonadati</taxon>
        <taxon>Pseudomonadota</taxon>
        <taxon>Gammaproteobacteria</taxon>
        <taxon>Moraxellales</taxon>
        <taxon>Moraxellaceae</taxon>
        <taxon>Paraperlucidibaca</taxon>
    </lineage>
</organism>
<dbReference type="PANTHER" id="PTHR42943:SF2">
    <property type="entry name" value="GLUTATHIONE S-TRANSFERASE KAPPA 1"/>
    <property type="match status" value="1"/>
</dbReference>
<dbReference type="GO" id="GO:0016853">
    <property type="term" value="F:isomerase activity"/>
    <property type="evidence" value="ECO:0007669"/>
    <property type="project" value="UniProtKB-KW"/>
</dbReference>
<dbReference type="Proteomes" id="UP000256774">
    <property type="component" value="Unassembled WGS sequence"/>
</dbReference>
<dbReference type="PANTHER" id="PTHR42943">
    <property type="entry name" value="GLUTATHIONE S-TRANSFERASE KAPPA"/>
    <property type="match status" value="1"/>
</dbReference>
<dbReference type="SUPFAM" id="SSF52833">
    <property type="entry name" value="Thioredoxin-like"/>
    <property type="match status" value="2"/>
</dbReference>
<dbReference type="InterPro" id="IPR036249">
    <property type="entry name" value="Thioredoxin-like_sf"/>
</dbReference>
<dbReference type="EMBL" id="QUNR01000001">
    <property type="protein sequence ID" value="REH40413.1"/>
    <property type="molecule type" value="Genomic_DNA"/>
</dbReference>
<dbReference type="InterPro" id="IPR001853">
    <property type="entry name" value="DSBA-like_thioredoxin_dom"/>
</dbReference>
<feature type="domain" description="DSBA-like thioredoxin" evidence="1">
    <location>
        <begin position="247"/>
        <end position="436"/>
    </location>
</feature>
<evidence type="ECO:0000259" key="1">
    <source>
        <dbReference type="Pfam" id="PF01323"/>
    </source>
</evidence>
<comment type="caution">
    <text evidence="2">The sequence shown here is derived from an EMBL/GenBank/DDBJ whole genome shotgun (WGS) entry which is preliminary data.</text>
</comment>
<dbReference type="AlphaFoldDB" id="A0A3E0H9V9"/>
<protein>
    <submittedName>
        <fullName evidence="2">2-hydroxychromene-2-carboxylate isomerase</fullName>
    </submittedName>
</protein>
<dbReference type="GO" id="GO:0016491">
    <property type="term" value="F:oxidoreductase activity"/>
    <property type="evidence" value="ECO:0007669"/>
    <property type="project" value="InterPro"/>
</dbReference>
<accession>A0A3E0H9V9</accession>
<keyword evidence="3" id="KW-1185">Reference proteome</keyword>
<gene>
    <name evidence="2" type="ORF">DFR26_0614</name>
</gene>
<dbReference type="RefSeq" id="WP_116207451.1">
    <property type="nucleotide sequence ID" value="NZ_QUNR01000001.1"/>
</dbReference>
<dbReference type="Gene3D" id="3.40.30.10">
    <property type="entry name" value="Glutaredoxin"/>
    <property type="match status" value="2"/>
</dbReference>
<reference evidence="2 3" key="1">
    <citation type="submission" date="2018-08" db="EMBL/GenBank/DDBJ databases">
        <title>Genomic Encyclopedia of Type Strains, Phase IV (KMG-IV): sequencing the most valuable type-strain genomes for metagenomic binning, comparative biology and taxonomic classification.</title>
        <authorList>
            <person name="Goeker M."/>
        </authorList>
    </citation>
    <scope>NUCLEOTIDE SEQUENCE [LARGE SCALE GENOMIC DNA]</scope>
    <source>
        <strain evidence="2 3">DSM 26022</strain>
    </source>
</reference>
<name>A0A3E0H9V9_9GAMM</name>